<feature type="domain" description="HTH tetR-type" evidence="4">
    <location>
        <begin position="19"/>
        <end position="79"/>
    </location>
</feature>
<feature type="compositionally biased region" description="Basic and acidic residues" evidence="3">
    <location>
        <begin position="229"/>
        <end position="243"/>
    </location>
</feature>
<dbReference type="GO" id="GO:0000976">
    <property type="term" value="F:transcription cis-regulatory region binding"/>
    <property type="evidence" value="ECO:0007669"/>
    <property type="project" value="TreeGrafter"/>
</dbReference>
<dbReference type="PRINTS" id="PR00455">
    <property type="entry name" value="HTHTETR"/>
</dbReference>
<dbReference type="InterPro" id="IPR036271">
    <property type="entry name" value="Tet_transcr_reg_TetR-rel_C_sf"/>
</dbReference>
<proteinExistence type="predicted"/>
<protein>
    <submittedName>
        <fullName evidence="5">AcrR family transcriptional regulator</fullName>
    </submittedName>
</protein>
<gene>
    <name evidence="5" type="ORF">J2793_005888</name>
</gene>
<dbReference type="Proteomes" id="UP001229486">
    <property type="component" value="Unassembled WGS sequence"/>
</dbReference>
<dbReference type="InterPro" id="IPR001647">
    <property type="entry name" value="HTH_TetR"/>
</dbReference>
<dbReference type="InterPro" id="IPR050109">
    <property type="entry name" value="HTH-type_TetR-like_transc_reg"/>
</dbReference>
<keyword evidence="1 2" id="KW-0238">DNA-binding</keyword>
<reference evidence="5" key="1">
    <citation type="submission" date="2023-07" db="EMBL/GenBank/DDBJ databases">
        <title>Sorghum-associated microbial communities from plants grown in Nebraska, USA.</title>
        <authorList>
            <person name="Schachtman D."/>
        </authorList>
    </citation>
    <scope>NUCLEOTIDE SEQUENCE</scope>
    <source>
        <strain evidence="5">DS1061</strain>
    </source>
</reference>
<evidence type="ECO:0000256" key="3">
    <source>
        <dbReference type="SAM" id="MobiDB-lite"/>
    </source>
</evidence>
<dbReference type="EMBL" id="JAURTK010000010">
    <property type="protein sequence ID" value="MDP9650415.1"/>
    <property type="molecule type" value="Genomic_DNA"/>
</dbReference>
<feature type="region of interest" description="Disordered" evidence="3">
    <location>
        <begin position="229"/>
        <end position="264"/>
    </location>
</feature>
<evidence type="ECO:0000313" key="5">
    <source>
        <dbReference type="EMBL" id="MDP9650415.1"/>
    </source>
</evidence>
<name>A0AB73IK68_9BURK</name>
<evidence type="ECO:0000256" key="1">
    <source>
        <dbReference type="ARBA" id="ARBA00023125"/>
    </source>
</evidence>
<evidence type="ECO:0000259" key="4">
    <source>
        <dbReference type="PROSITE" id="PS50977"/>
    </source>
</evidence>
<evidence type="ECO:0000256" key="2">
    <source>
        <dbReference type="PROSITE-ProRule" id="PRU00335"/>
    </source>
</evidence>
<comment type="caution">
    <text evidence="5">The sequence shown here is derived from an EMBL/GenBank/DDBJ whole genome shotgun (WGS) entry which is preliminary data.</text>
</comment>
<dbReference type="SUPFAM" id="SSF48498">
    <property type="entry name" value="Tetracyclin repressor-like, C-terminal domain"/>
    <property type="match status" value="1"/>
</dbReference>
<dbReference type="PROSITE" id="PS50977">
    <property type="entry name" value="HTH_TETR_2"/>
    <property type="match status" value="1"/>
</dbReference>
<dbReference type="PANTHER" id="PTHR30055">
    <property type="entry name" value="HTH-TYPE TRANSCRIPTIONAL REGULATOR RUTR"/>
    <property type="match status" value="1"/>
</dbReference>
<dbReference type="Pfam" id="PF00440">
    <property type="entry name" value="TetR_N"/>
    <property type="match status" value="1"/>
</dbReference>
<accession>A0AB73IK68</accession>
<dbReference type="InterPro" id="IPR009057">
    <property type="entry name" value="Homeodomain-like_sf"/>
</dbReference>
<sequence>MNPAQKVRRSPEGGYARGDETRQRIIEAAIQLFGEHGFEGASTREIAACAGVNAPALQYYFENKEGVYRACVEALADDAWRTFGPAIEHAQAVVRENAATEVLIDAFVRIQEAMADGAFAKASKPGRRMFFAREQAGYEPESATQIFACRIRQPLNEASAALVARICGLASDDPVTQIRTFSLHGQLVVFHLAHRSTLSVLGWKSMDAEKAEQLKSTVRDQTRILLEHWSRERDARHAKDAKGAKAASKPPRSRKQARGDDDGN</sequence>
<dbReference type="Gene3D" id="1.10.10.60">
    <property type="entry name" value="Homeodomain-like"/>
    <property type="match status" value="1"/>
</dbReference>
<organism evidence="5 6">
    <name type="scientific">Paraburkholderia caledonica</name>
    <dbReference type="NCBI Taxonomy" id="134536"/>
    <lineage>
        <taxon>Bacteria</taxon>
        <taxon>Pseudomonadati</taxon>
        <taxon>Pseudomonadota</taxon>
        <taxon>Betaproteobacteria</taxon>
        <taxon>Burkholderiales</taxon>
        <taxon>Burkholderiaceae</taxon>
        <taxon>Paraburkholderia</taxon>
    </lineage>
</organism>
<dbReference type="Gene3D" id="1.10.357.10">
    <property type="entry name" value="Tetracycline Repressor, domain 2"/>
    <property type="match status" value="1"/>
</dbReference>
<dbReference type="PANTHER" id="PTHR30055:SF146">
    <property type="entry name" value="HTH-TYPE TRANSCRIPTIONAL DUAL REGULATOR CECR"/>
    <property type="match status" value="1"/>
</dbReference>
<evidence type="ECO:0000313" key="6">
    <source>
        <dbReference type="Proteomes" id="UP001229486"/>
    </source>
</evidence>
<dbReference type="GO" id="GO:0003700">
    <property type="term" value="F:DNA-binding transcription factor activity"/>
    <property type="evidence" value="ECO:0007669"/>
    <property type="project" value="TreeGrafter"/>
</dbReference>
<dbReference type="SUPFAM" id="SSF46689">
    <property type="entry name" value="Homeodomain-like"/>
    <property type="match status" value="1"/>
</dbReference>
<dbReference type="RefSeq" id="WP_392395349.1">
    <property type="nucleotide sequence ID" value="NZ_JAURTK010000010.1"/>
</dbReference>
<dbReference type="AlphaFoldDB" id="A0AB73IK68"/>
<feature type="DNA-binding region" description="H-T-H motif" evidence="2">
    <location>
        <begin position="42"/>
        <end position="61"/>
    </location>
</feature>
<dbReference type="Pfam" id="PF09209">
    <property type="entry name" value="CecR_C"/>
    <property type="match status" value="1"/>
</dbReference>
<dbReference type="InterPro" id="IPR015292">
    <property type="entry name" value="Tscrpt_reg_YbiH_C"/>
</dbReference>